<feature type="transmembrane region" description="Helical" evidence="1">
    <location>
        <begin position="109"/>
        <end position="128"/>
    </location>
</feature>
<feature type="transmembrane region" description="Helical" evidence="1">
    <location>
        <begin position="161"/>
        <end position="178"/>
    </location>
</feature>
<gene>
    <name evidence="2" type="ORF">METZ01_LOCUS148599</name>
</gene>
<evidence type="ECO:0000313" key="2">
    <source>
        <dbReference type="EMBL" id="SVA95745.1"/>
    </source>
</evidence>
<reference evidence="2" key="1">
    <citation type="submission" date="2018-05" db="EMBL/GenBank/DDBJ databases">
        <authorList>
            <person name="Lanie J.A."/>
            <person name="Ng W.-L."/>
            <person name="Kazmierczak K.M."/>
            <person name="Andrzejewski T.M."/>
            <person name="Davidsen T.M."/>
            <person name="Wayne K.J."/>
            <person name="Tettelin H."/>
            <person name="Glass J.I."/>
            <person name="Rusch D."/>
            <person name="Podicherti R."/>
            <person name="Tsui H.-C.T."/>
            <person name="Winkler M.E."/>
        </authorList>
    </citation>
    <scope>NUCLEOTIDE SEQUENCE</scope>
</reference>
<sequence length="569" mass="65482">MALIYKNNFFLKVTTTSSWILIGVLVSTIFHYPLLISSFNYYPGDEGDSRFIAFILEHLYRWFNNKSEFSSPTFFYPATGTLGFSDSHVLHAVVFSIIRIFEDSVLKSFSISIFILNTLTYFSSFCFIRYGMKLNLFPSIIGSLIFSFNSAKLNLINHAQLQPLLLIPLISWLMILLHDGCNRNNYRLKVLIYSFFAVSLYHLQLWTSFYVTWFFTIILLFGISVLLLTKSGRTYFKKFVKNNLNIITFTCVIFVLFLLPFIDLYLPILKNSGGRSYDEVDLMLPRLTSYLWMGHENLVWGWIPKHNFYSLPMWPEHRIGIGLIFSCFALLSFSWALRGFLKIQKGRLGLHWAVLSTFPKISARFDSSKYFLLIGCLGVLVFFILSLRIDSSLWGIIYSNIPGGNSVRAVTRYVLIAYFFVGIYSALLLHQIQQKVLKSNIKYMFLVGLSSIISIFGIVEQTGFANSFDSIISSKWTNAVVKKIDPNCDSFYLTALPNFPRPFWAIHTDAMMASHLTNIPTINGYSGSNPRNYSLWNPKAKDIKNSVKEWKSSMNIEGNICIIQHEFIR</sequence>
<dbReference type="AlphaFoldDB" id="A0A382A2I2"/>
<name>A0A382A2I2_9ZZZZ</name>
<evidence type="ECO:0008006" key="3">
    <source>
        <dbReference type="Google" id="ProtNLM"/>
    </source>
</evidence>
<evidence type="ECO:0000256" key="1">
    <source>
        <dbReference type="SAM" id="Phobius"/>
    </source>
</evidence>
<feature type="transmembrane region" description="Helical" evidence="1">
    <location>
        <begin position="409"/>
        <end position="429"/>
    </location>
</feature>
<feature type="transmembrane region" description="Helical" evidence="1">
    <location>
        <begin position="441"/>
        <end position="459"/>
    </location>
</feature>
<feature type="transmembrane region" description="Helical" evidence="1">
    <location>
        <begin position="319"/>
        <end position="337"/>
    </location>
</feature>
<feature type="transmembrane region" description="Helical" evidence="1">
    <location>
        <begin position="244"/>
        <end position="262"/>
    </location>
</feature>
<feature type="transmembrane region" description="Helical" evidence="1">
    <location>
        <begin position="190"/>
        <end position="207"/>
    </location>
</feature>
<keyword evidence="1" id="KW-0812">Transmembrane</keyword>
<feature type="transmembrane region" description="Helical" evidence="1">
    <location>
        <begin position="9"/>
        <end position="32"/>
    </location>
</feature>
<accession>A0A382A2I2</accession>
<proteinExistence type="predicted"/>
<organism evidence="2">
    <name type="scientific">marine metagenome</name>
    <dbReference type="NCBI Taxonomy" id="408172"/>
    <lineage>
        <taxon>unclassified sequences</taxon>
        <taxon>metagenomes</taxon>
        <taxon>ecological metagenomes</taxon>
    </lineage>
</organism>
<feature type="transmembrane region" description="Helical" evidence="1">
    <location>
        <begin position="213"/>
        <end position="232"/>
    </location>
</feature>
<feature type="transmembrane region" description="Helical" evidence="1">
    <location>
        <begin position="370"/>
        <end position="389"/>
    </location>
</feature>
<keyword evidence="1" id="KW-0472">Membrane</keyword>
<keyword evidence="1" id="KW-1133">Transmembrane helix</keyword>
<dbReference type="EMBL" id="UINC01023654">
    <property type="protein sequence ID" value="SVA95745.1"/>
    <property type="molecule type" value="Genomic_DNA"/>
</dbReference>
<protein>
    <recommendedName>
        <fullName evidence="3">Glycosyltransferase RgtA/B/C/D-like domain-containing protein</fullName>
    </recommendedName>
</protein>